<dbReference type="Proteomes" id="UP001230426">
    <property type="component" value="Unassembled WGS sequence"/>
</dbReference>
<evidence type="ECO:0000313" key="1">
    <source>
        <dbReference type="EMBL" id="MDP9869136.1"/>
    </source>
</evidence>
<sequence length="39" mass="3912">MFPTVTGLLAASSTGLGLLTPLSAAPEWCPTVSATVPRP</sequence>
<reference evidence="1 2" key="1">
    <citation type="submission" date="2023-07" db="EMBL/GenBank/DDBJ databases">
        <title>Sequencing the genomes of 1000 actinobacteria strains.</title>
        <authorList>
            <person name="Klenk H.-P."/>
        </authorList>
    </citation>
    <scope>NUCLEOTIDE SEQUENCE [LARGE SCALE GENOMIC DNA]</scope>
    <source>
        <strain evidence="1 2">DSM 44109</strain>
    </source>
</reference>
<proteinExistence type="predicted"/>
<comment type="caution">
    <text evidence="1">The sequence shown here is derived from an EMBL/GenBank/DDBJ whole genome shotgun (WGS) entry which is preliminary data.</text>
</comment>
<organism evidence="1 2">
    <name type="scientific">Streptosporangium brasiliense</name>
    <dbReference type="NCBI Taxonomy" id="47480"/>
    <lineage>
        <taxon>Bacteria</taxon>
        <taxon>Bacillati</taxon>
        <taxon>Actinomycetota</taxon>
        <taxon>Actinomycetes</taxon>
        <taxon>Streptosporangiales</taxon>
        <taxon>Streptosporangiaceae</taxon>
        <taxon>Streptosporangium</taxon>
    </lineage>
</organism>
<dbReference type="EMBL" id="JAUSRB010000002">
    <property type="protein sequence ID" value="MDP9869136.1"/>
    <property type="molecule type" value="Genomic_DNA"/>
</dbReference>
<keyword evidence="2" id="KW-1185">Reference proteome</keyword>
<name>A0ABT9RJY7_9ACTN</name>
<accession>A0ABT9RJY7</accession>
<evidence type="ECO:0000313" key="2">
    <source>
        <dbReference type="Proteomes" id="UP001230426"/>
    </source>
</evidence>
<protein>
    <submittedName>
        <fullName evidence="1">Uncharacterized protein</fullName>
    </submittedName>
</protein>
<gene>
    <name evidence="1" type="ORF">J2S55_008402</name>
</gene>